<dbReference type="AlphaFoldDB" id="A0A336N9N2"/>
<dbReference type="GeneID" id="49636671"/>
<feature type="transmembrane region" description="Helical" evidence="1">
    <location>
        <begin position="204"/>
        <end position="223"/>
    </location>
</feature>
<evidence type="ECO:0000313" key="3">
    <source>
        <dbReference type="Proteomes" id="UP000253728"/>
    </source>
</evidence>
<protein>
    <submittedName>
        <fullName evidence="2">Uncharacterized protein</fullName>
    </submittedName>
</protein>
<name>A0A336N9N2_AGGAP</name>
<dbReference type="STRING" id="732.ADJ80_03160"/>
<dbReference type="RefSeq" id="WP_005704694.1">
    <property type="nucleotide sequence ID" value="NZ_MAQF01000004.1"/>
</dbReference>
<sequence length="393" mass="46822">MQNELTKKEQRLMRHWFKKTSENTIELKEKRWAAVKIVLIIFTVIAVYYDFIDPRYQNMTWRELQYSFQPMQAFEKSWEFYQDYDNPNITKAGQSKEDFMKENWDEYLSGYAWIGYFIAGKYVLFLIYCLWPTKRRVRFDRKRGIIYTYVNNKFYLTEVNKLMRPLPEYFAFVGGAIFFWVHPYQQAKHFANFRRGSQMIVSDYTMWLPMLAIMLGMVFPGMYQRSKGAVLKRFLVDFMNPNTPPERIASMMKALETRPGIFECLGKVLFGWIDGGLYCRKLPKDEVLEKEIEKYFAEQAPHITALPSFSMGTYEEGMELKWKFKNMKIISVEDNIKAGYGVMPCPNLYDYPIRSLHYNRFGIAWGNEAGDVEQFPKPLGKWKSRKLKLKNKK</sequence>
<keyword evidence="1" id="KW-1133">Transmembrane helix</keyword>
<keyword evidence="1" id="KW-0472">Membrane</keyword>
<evidence type="ECO:0000256" key="1">
    <source>
        <dbReference type="SAM" id="Phobius"/>
    </source>
</evidence>
<evidence type="ECO:0000313" key="2">
    <source>
        <dbReference type="EMBL" id="SSZ30875.1"/>
    </source>
</evidence>
<keyword evidence="1" id="KW-0812">Transmembrane</keyword>
<gene>
    <name evidence="2" type="ORF">NCTC5908_02716</name>
</gene>
<feature type="transmembrane region" description="Helical" evidence="1">
    <location>
        <begin position="33"/>
        <end position="52"/>
    </location>
</feature>
<accession>A0A336N9N2</accession>
<dbReference type="Proteomes" id="UP000253728">
    <property type="component" value="Unassembled WGS sequence"/>
</dbReference>
<reference evidence="2 3" key="1">
    <citation type="submission" date="2018-06" db="EMBL/GenBank/DDBJ databases">
        <authorList>
            <consortium name="Pathogen Informatics"/>
            <person name="Doyle S."/>
        </authorList>
    </citation>
    <scope>NUCLEOTIDE SEQUENCE [LARGE SCALE GENOMIC DNA]</scope>
    <source>
        <strain evidence="2 3">NCTC5908</strain>
    </source>
</reference>
<feature type="transmembrane region" description="Helical" evidence="1">
    <location>
        <begin position="110"/>
        <end position="131"/>
    </location>
</feature>
<organism evidence="2 3">
    <name type="scientific">Aggregatibacter aphrophilus</name>
    <name type="common">Haemophilus aphrophilus</name>
    <dbReference type="NCBI Taxonomy" id="732"/>
    <lineage>
        <taxon>Bacteria</taxon>
        <taxon>Pseudomonadati</taxon>
        <taxon>Pseudomonadota</taxon>
        <taxon>Gammaproteobacteria</taxon>
        <taxon>Pasteurellales</taxon>
        <taxon>Pasteurellaceae</taxon>
        <taxon>Aggregatibacter</taxon>
    </lineage>
</organism>
<proteinExistence type="predicted"/>
<dbReference type="EMBL" id="UFSP01000005">
    <property type="protein sequence ID" value="SSZ30875.1"/>
    <property type="molecule type" value="Genomic_DNA"/>
</dbReference>
<feature type="transmembrane region" description="Helical" evidence="1">
    <location>
        <begin position="166"/>
        <end position="184"/>
    </location>
</feature>